<evidence type="ECO:0000256" key="6">
    <source>
        <dbReference type="SAM" id="SignalP"/>
    </source>
</evidence>
<reference evidence="8 9" key="1">
    <citation type="submission" date="2023-09" db="EMBL/GenBank/DDBJ databases">
        <authorList>
            <person name="Wang M."/>
        </authorList>
    </citation>
    <scope>NUCLEOTIDE SEQUENCE [LARGE SCALE GENOMIC DNA]</scope>
    <source>
        <strain evidence="8">GT-2023</strain>
        <tissue evidence="8">Liver</tissue>
    </source>
</reference>
<evidence type="ECO:0000313" key="9">
    <source>
        <dbReference type="Proteomes" id="UP001558613"/>
    </source>
</evidence>
<keyword evidence="3" id="KW-0325">Glycoprotein</keyword>
<evidence type="ECO:0000256" key="4">
    <source>
        <dbReference type="SAM" id="MobiDB-lite"/>
    </source>
</evidence>
<protein>
    <recommendedName>
        <fullName evidence="7">Ig-like domain-containing protein</fullName>
    </recommendedName>
</protein>
<dbReference type="SUPFAM" id="SSF48726">
    <property type="entry name" value="Immunoglobulin"/>
    <property type="match status" value="4"/>
</dbReference>
<accession>A0ABR3N842</accession>
<dbReference type="SMART" id="SM00408">
    <property type="entry name" value="IGc2"/>
    <property type="match status" value="2"/>
</dbReference>
<keyword evidence="5" id="KW-0472">Membrane</keyword>
<keyword evidence="2" id="KW-1015">Disulfide bond</keyword>
<dbReference type="InterPro" id="IPR050488">
    <property type="entry name" value="Ig_Fc_receptor"/>
</dbReference>
<dbReference type="Pfam" id="PF13895">
    <property type="entry name" value="Ig_2"/>
    <property type="match status" value="3"/>
</dbReference>
<evidence type="ECO:0000256" key="5">
    <source>
        <dbReference type="SAM" id="Phobius"/>
    </source>
</evidence>
<gene>
    <name evidence="8" type="ORF">QQF64_028848</name>
</gene>
<evidence type="ECO:0000256" key="2">
    <source>
        <dbReference type="ARBA" id="ARBA00023157"/>
    </source>
</evidence>
<evidence type="ECO:0000256" key="3">
    <source>
        <dbReference type="ARBA" id="ARBA00023180"/>
    </source>
</evidence>
<feature type="region of interest" description="Disordered" evidence="4">
    <location>
        <begin position="659"/>
        <end position="680"/>
    </location>
</feature>
<organism evidence="8 9">
    <name type="scientific">Cirrhinus molitorella</name>
    <name type="common">mud carp</name>
    <dbReference type="NCBI Taxonomy" id="172907"/>
    <lineage>
        <taxon>Eukaryota</taxon>
        <taxon>Metazoa</taxon>
        <taxon>Chordata</taxon>
        <taxon>Craniata</taxon>
        <taxon>Vertebrata</taxon>
        <taxon>Euteleostomi</taxon>
        <taxon>Actinopterygii</taxon>
        <taxon>Neopterygii</taxon>
        <taxon>Teleostei</taxon>
        <taxon>Ostariophysi</taxon>
        <taxon>Cypriniformes</taxon>
        <taxon>Cyprinidae</taxon>
        <taxon>Labeoninae</taxon>
        <taxon>Labeonini</taxon>
        <taxon>Cirrhinus</taxon>
    </lineage>
</organism>
<dbReference type="PANTHER" id="PTHR11481">
    <property type="entry name" value="IMMUNOGLOBULIN FC RECEPTOR"/>
    <property type="match status" value="1"/>
</dbReference>
<evidence type="ECO:0000313" key="8">
    <source>
        <dbReference type="EMBL" id="KAL1272986.1"/>
    </source>
</evidence>
<dbReference type="InterPro" id="IPR003598">
    <property type="entry name" value="Ig_sub2"/>
</dbReference>
<feature type="transmembrane region" description="Helical" evidence="5">
    <location>
        <begin position="593"/>
        <end position="611"/>
    </location>
</feature>
<keyword evidence="9" id="KW-1185">Reference proteome</keyword>
<keyword evidence="5" id="KW-0812">Transmembrane</keyword>
<comment type="caution">
    <text evidence="8">The sequence shown here is derived from an EMBL/GenBank/DDBJ whole genome shotgun (WGS) entry which is preliminary data.</text>
</comment>
<dbReference type="InterPro" id="IPR003599">
    <property type="entry name" value="Ig_sub"/>
</dbReference>
<dbReference type="InterPro" id="IPR013783">
    <property type="entry name" value="Ig-like_fold"/>
</dbReference>
<feature type="domain" description="Ig-like" evidence="7">
    <location>
        <begin position="224"/>
        <end position="306"/>
    </location>
</feature>
<proteinExistence type="predicted"/>
<name>A0ABR3N842_9TELE</name>
<dbReference type="EMBL" id="JAYMGO010000006">
    <property type="protein sequence ID" value="KAL1272986.1"/>
    <property type="molecule type" value="Genomic_DNA"/>
</dbReference>
<dbReference type="InterPro" id="IPR007110">
    <property type="entry name" value="Ig-like_dom"/>
</dbReference>
<keyword evidence="1 6" id="KW-0732">Signal</keyword>
<feature type="domain" description="Ig-like" evidence="7">
    <location>
        <begin position="498"/>
        <end position="582"/>
    </location>
</feature>
<feature type="domain" description="Ig-like" evidence="7">
    <location>
        <begin position="32"/>
        <end position="123"/>
    </location>
</feature>
<dbReference type="PANTHER" id="PTHR11481:SF125">
    <property type="entry name" value="PLATELET ENDOTHELIAL CELL ADHESION MOLECULE-LIKE ISOFORM X1"/>
    <property type="match status" value="1"/>
</dbReference>
<evidence type="ECO:0000256" key="1">
    <source>
        <dbReference type="ARBA" id="ARBA00022729"/>
    </source>
</evidence>
<feature type="signal peptide" evidence="6">
    <location>
        <begin position="1"/>
        <end position="27"/>
    </location>
</feature>
<sequence>MQVKIQPLLKIGTFLLLFTFTSEEVCAESVIKSVQLIIHPRNEVERGTNVSLICQAEVSHRQGSNPNYEYKFYRDYQPLNTKQTSSTDNLYSIPDARVAHSGRYKCTVVIEKQTMESNVKDLTVKGLQTPVLTVDKLNLREGDDVTAVCTAEGEMGSLTFFFKHESEELYRMRTESDRVEQKLVLTKDTKNMFCYYSINLDITREQSNDSNVISLHIQELEIKPNITVNPSTYVIEGDLITFSCSVDVIYQNNPGLRTNLIHGRTTLSLNMTQTDYRMSAKANDSGEYECLSSLGNVQKTSAMNITVKELFSMPVLSIHPAEVFEGELFNISCHINNFASERIQMNAIKYSIFQDKTPVIDDKTYSGTAGKASNGKYMCTAEAKGIFKESTMVLFETKVLVSKPEITVDGPVIVNKPFWIRCHSENGSLPIIFSLKRNNITLNRTNEFYFHKDANFSANISTPSDISSYMCEAENNGRVSIKMSDKLHVTVIVPVENPLLTVIPVPGNIEEGSVVTLICSIPKGSPPISFWFYEGSGTAIYNTTVQANSSSYNLTVKRQHSGNYFCEANNQANVLIKSNIVTVEVSLAMWKKALIAAFCMLSVALLVLFIVMRYKAKRGKRAMAGKLSVKPAGPKSDSLTLSLTHDTHNSDHTVVVNNKESVWSERPPDVADQDSLGSTNEGDVEYTEVIHPQPVDPTQIPLRKGTDTVYSELQNTQGASEHVNHQGLLENAELNHDLPEPVD</sequence>
<feature type="chain" id="PRO_5046734810" description="Ig-like domain-containing protein" evidence="6">
    <location>
        <begin position="28"/>
        <end position="743"/>
    </location>
</feature>
<dbReference type="Proteomes" id="UP001558613">
    <property type="component" value="Unassembled WGS sequence"/>
</dbReference>
<dbReference type="PROSITE" id="PS50835">
    <property type="entry name" value="IG_LIKE"/>
    <property type="match status" value="3"/>
</dbReference>
<dbReference type="InterPro" id="IPR036179">
    <property type="entry name" value="Ig-like_dom_sf"/>
</dbReference>
<keyword evidence="5" id="KW-1133">Transmembrane helix</keyword>
<dbReference type="Pfam" id="PF17736">
    <property type="entry name" value="Ig_C17orf99"/>
    <property type="match status" value="1"/>
</dbReference>
<evidence type="ECO:0000259" key="7">
    <source>
        <dbReference type="PROSITE" id="PS50835"/>
    </source>
</evidence>
<dbReference type="InterPro" id="IPR040878">
    <property type="entry name" value="IL-40-like_Ig"/>
</dbReference>
<dbReference type="Gene3D" id="2.60.40.10">
    <property type="entry name" value="Immunoglobulins"/>
    <property type="match status" value="4"/>
</dbReference>
<dbReference type="SMART" id="SM00409">
    <property type="entry name" value="IG"/>
    <property type="match status" value="3"/>
</dbReference>